<comment type="caution">
    <text evidence="2">The sequence shown here is derived from an EMBL/GenBank/DDBJ whole genome shotgun (WGS) entry which is preliminary data.</text>
</comment>
<proteinExistence type="predicted"/>
<protein>
    <recommendedName>
        <fullName evidence="1">DUF4384 domain-containing protein</fullName>
    </recommendedName>
</protein>
<dbReference type="InterPro" id="IPR025493">
    <property type="entry name" value="DUF4384"/>
</dbReference>
<feature type="domain" description="DUF4384" evidence="1">
    <location>
        <begin position="91"/>
        <end position="168"/>
    </location>
</feature>
<sequence>MDATQKDTQMGTFRNLLFFAMLAGAACAHSQGSSAKELFTGLDGETTQLTSAKAVTGPAKPVRPKVLGLQTTIYQLFDDGGIKTVSPSTVFAGGSRIRLGFNANKAGYLYIVNIGSSGKVSTIFPSTVTDNNQVRPGLVYQIPQQTGKSIRFDMTPGDEHIIVVLAESRITEFEFGGQKIALYSPNSDSGATPINQSQRVVIASLDLTSSSKDLFVEDDGVFQTVVFNPNAESSNKKKPLVTSMKLAHR</sequence>
<dbReference type="Pfam" id="PF14326">
    <property type="entry name" value="DUF4384"/>
    <property type="match status" value="1"/>
</dbReference>
<dbReference type="EMBL" id="MTEI01000029">
    <property type="protein sequence ID" value="OQW85918.1"/>
    <property type="molecule type" value="Genomic_DNA"/>
</dbReference>
<accession>A0A1W9KP33</accession>
<evidence type="ECO:0000313" key="2">
    <source>
        <dbReference type="EMBL" id="OQW85918.1"/>
    </source>
</evidence>
<gene>
    <name evidence="2" type="ORF">BWK72_19760</name>
</gene>
<dbReference type="Proteomes" id="UP000192505">
    <property type="component" value="Unassembled WGS sequence"/>
</dbReference>
<reference evidence="2 3" key="1">
    <citation type="submission" date="2017-01" db="EMBL/GenBank/DDBJ databases">
        <title>Novel large sulfur bacteria in the metagenomes of groundwater-fed chemosynthetic microbial mats in the Lake Huron basin.</title>
        <authorList>
            <person name="Sharrar A.M."/>
            <person name="Flood B.E."/>
            <person name="Bailey J.V."/>
            <person name="Jones D.S."/>
            <person name="Biddanda B."/>
            <person name="Ruberg S.A."/>
            <person name="Marcus D.N."/>
            <person name="Dick G.J."/>
        </authorList>
    </citation>
    <scope>NUCLEOTIDE SEQUENCE [LARGE SCALE GENOMIC DNA]</scope>
    <source>
        <strain evidence="2">A7</strain>
    </source>
</reference>
<evidence type="ECO:0000259" key="1">
    <source>
        <dbReference type="Pfam" id="PF14326"/>
    </source>
</evidence>
<dbReference type="PROSITE" id="PS51257">
    <property type="entry name" value="PROKAR_LIPOPROTEIN"/>
    <property type="match status" value="1"/>
</dbReference>
<evidence type="ECO:0000313" key="3">
    <source>
        <dbReference type="Proteomes" id="UP000192505"/>
    </source>
</evidence>
<name>A0A1W9KP33_9BURK</name>
<organism evidence="2 3">
    <name type="scientific">Rhodoferax ferrireducens</name>
    <dbReference type="NCBI Taxonomy" id="192843"/>
    <lineage>
        <taxon>Bacteria</taxon>
        <taxon>Pseudomonadati</taxon>
        <taxon>Pseudomonadota</taxon>
        <taxon>Betaproteobacteria</taxon>
        <taxon>Burkholderiales</taxon>
        <taxon>Comamonadaceae</taxon>
        <taxon>Rhodoferax</taxon>
    </lineage>
</organism>
<dbReference type="AlphaFoldDB" id="A0A1W9KP33"/>